<evidence type="ECO:0000256" key="2">
    <source>
        <dbReference type="ARBA" id="ARBA00022790"/>
    </source>
</evidence>
<gene>
    <name evidence="5" type="ORF">EX30DRAFT_329044</name>
</gene>
<keyword evidence="2" id="KW-0736">Signalosome</keyword>
<reference evidence="5 6" key="1">
    <citation type="submission" date="2019-04" db="EMBL/GenBank/DDBJ databases">
        <title>Comparative genomics and transcriptomics to analyze fruiting body development in filamentous ascomycetes.</title>
        <authorList>
            <consortium name="DOE Joint Genome Institute"/>
            <person name="Lutkenhaus R."/>
            <person name="Traeger S."/>
            <person name="Breuer J."/>
            <person name="Kuo A."/>
            <person name="Lipzen A."/>
            <person name="Pangilinan J."/>
            <person name="Dilworth D."/>
            <person name="Sandor L."/>
            <person name="Poggeler S."/>
            <person name="Barry K."/>
            <person name="Grigoriev I.V."/>
            <person name="Nowrousian M."/>
        </authorList>
    </citation>
    <scope>NUCLEOTIDE SEQUENCE [LARGE SCALE GENOMIC DNA]</scope>
    <source>
        <strain evidence="5 6">CBS 389.68</strain>
    </source>
</reference>
<dbReference type="InterPro" id="IPR045237">
    <property type="entry name" value="COPS7/eIF3m"/>
</dbReference>
<dbReference type="Pfam" id="PF01399">
    <property type="entry name" value="PCI"/>
    <property type="match status" value="1"/>
</dbReference>
<feature type="domain" description="PCI" evidence="4">
    <location>
        <begin position="1"/>
        <end position="159"/>
    </location>
</feature>
<dbReference type="STRING" id="341454.A0A4S2N1Q2"/>
<proteinExistence type="inferred from homology"/>
<dbReference type="Pfam" id="PF22061">
    <property type="entry name" value="CSN7_HB_subdom"/>
    <property type="match status" value="1"/>
</dbReference>
<evidence type="ECO:0000256" key="3">
    <source>
        <dbReference type="SAM" id="MobiDB-lite"/>
    </source>
</evidence>
<dbReference type="PROSITE" id="PS50250">
    <property type="entry name" value="PCI"/>
    <property type="match status" value="1"/>
</dbReference>
<dbReference type="EMBL" id="ML220114">
    <property type="protein sequence ID" value="TGZ83068.1"/>
    <property type="molecule type" value="Genomic_DNA"/>
</dbReference>
<dbReference type="InParanoid" id="A0A4S2N1Q2"/>
<feature type="compositionally biased region" description="Basic and acidic residues" evidence="3">
    <location>
        <begin position="222"/>
        <end position="234"/>
    </location>
</feature>
<dbReference type="AlphaFoldDB" id="A0A4S2N1Q2"/>
<dbReference type="OrthoDB" id="10265275at2759"/>
<dbReference type="Proteomes" id="UP000298138">
    <property type="component" value="Unassembled WGS sequence"/>
</dbReference>
<accession>A0A4S2N1Q2</accession>
<name>A0A4S2N1Q2_9PEZI</name>
<protein>
    <recommendedName>
        <fullName evidence="4">PCI domain-containing protein</fullName>
    </recommendedName>
</protein>
<feature type="region of interest" description="Disordered" evidence="3">
    <location>
        <begin position="222"/>
        <end position="288"/>
    </location>
</feature>
<organism evidence="5 6">
    <name type="scientific">Ascodesmis nigricans</name>
    <dbReference type="NCBI Taxonomy" id="341454"/>
    <lineage>
        <taxon>Eukaryota</taxon>
        <taxon>Fungi</taxon>
        <taxon>Dikarya</taxon>
        <taxon>Ascomycota</taxon>
        <taxon>Pezizomycotina</taxon>
        <taxon>Pezizomycetes</taxon>
        <taxon>Pezizales</taxon>
        <taxon>Ascodesmidaceae</taxon>
        <taxon>Ascodesmis</taxon>
    </lineage>
</organism>
<dbReference type="PANTHER" id="PTHR15350:SF5">
    <property type="entry name" value="COP9 SIGNALOSOME COMPLEX SUBUNIT 7"/>
    <property type="match status" value="1"/>
</dbReference>
<dbReference type="InterPro" id="IPR000717">
    <property type="entry name" value="PCI_dom"/>
</dbReference>
<dbReference type="GO" id="GO:0008180">
    <property type="term" value="C:COP9 signalosome"/>
    <property type="evidence" value="ECO:0007669"/>
    <property type="project" value="UniProtKB-KW"/>
</dbReference>
<evidence type="ECO:0000259" key="4">
    <source>
        <dbReference type="PROSITE" id="PS50250"/>
    </source>
</evidence>
<evidence type="ECO:0000313" key="5">
    <source>
        <dbReference type="EMBL" id="TGZ83068.1"/>
    </source>
</evidence>
<dbReference type="PANTHER" id="PTHR15350">
    <property type="entry name" value="COP9 SIGNALOSOME COMPLEX SUBUNIT 7/DENDRITIC CELL PROTEIN GA17"/>
    <property type="match status" value="1"/>
</dbReference>
<evidence type="ECO:0000256" key="1">
    <source>
        <dbReference type="ARBA" id="ARBA00008482"/>
    </source>
</evidence>
<comment type="similarity">
    <text evidence="1">Belongs to the CSN7/EIF3M family. CSN7 subfamily.</text>
</comment>
<evidence type="ECO:0000313" key="6">
    <source>
        <dbReference type="Proteomes" id="UP000298138"/>
    </source>
</evidence>
<feature type="compositionally biased region" description="Basic residues" evidence="3">
    <location>
        <begin position="274"/>
        <end position="288"/>
    </location>
</feature>
<keyword evidence="6" id="KW-1185">Reference proteome</keyword>
<sequence>MSTAKSLTALQPFLAQADSATGETTANLVLQATQAPEVFVFSELLTHPNIAALRDSEDGRPYYSLLELFAYGSWADYQAQASSLPPLTEAHKRKLKQLTLLSLCSSGPTNLTYSHLLATLSLPSVRALEDLVITCIYSSLITGKLDTKSSFIEVTACAGRDVSPSDLPIMVSTLNQWLQQCDAVVADIDAQTNRVRDDSARLKREQDEYDAAVAKRKEEIMDELKYGPDSEKGKSGKGKRVISDSGEDRSTWEDVEMEGAEEGYGNVWGEPNQGKRRTKRVIGGSKRR</sequence>
<dbReference type="SMART" id="SM00088">
    <property type="entry name" value="PINT"/>
    <property type="match status" value="1"/>
</dbReference>